<name>A0A1F5GAU2_9BACT</name>
<protein>
    <recommendedName>
        <fullName evidence="1">PIN domain-containing protein</fullName>
    </recommendedName>
</protein>
<reference evidence="2 3" key="1">
    <citation type="journal article" date="2016" name="Nat. Commun.">
        <title>Thousands of microbial genomes shed light on interconnected biogeochemical processes in an aquifer system.</title>
        <authorList>
            <person name="Anantharaman K."/>
            <person name="Brown C.T."/>
            <person name="Hug L.A."/>
            <person name="Sharon I."/>
            <person name="Castelle C.J."/>
            <person name="Probst A.J."/>
            <person name="Thomas B.C."/>
            <person name="Singh A."/>
            <person name="Wilkins M.J."/>
            <person name="Karaoz U."/>
            <person name="Brodie E.L."/>
            <person name="Williams K.H."/>
            <person name="Hubbard S.S."/>
            <person name="Banfield J.F."/>
        </authorList>
    </citation>
    <scope>NUCLEOTIDE SEQUENCE [LARGE SCALE GENOMIC DNA]</scope>
</reference>
<dbReference type="Pfam" id="PF01850">
    <property type="entry name" value="PIN"/>
    <property type="match status" value="1"/>
</dbReference>
<evidence type="ECO:0000313" key="3">
    <source>
        <dbReference type="Proteomes" id="UP000177369"/>
    </source>
</evidence>
<dbReference type="STRING" id="1797714.A3D04_02040"/>
<sequence>MKYYIDTNIFIYSTNPSDSRYSNCKTILEKIITGEIEALTSVETFEEIIHYGQKNKVVRKTILLCQKLLTTNLNIVSFTNKLLLSYLKIVKRYSDSKVDSRDLIHVVSALKNDAEIIISADRDFDKITEIKRIDPFEFKKN</sequence>
<dbReference type="CDD" id="cd09854">
    <property type="entry name" value="PIN_VapC-like"/>
    <property type="match status" value="1"/>
</dbReference>
<dbReference type="Proteomes" id="UP000177369">
    <property type="component" value="Unassembled WGS sequence"/>
</dbReference>
<gene>
    <name evidence="2" type="ORF">A3D04_02040</name>
</gene>
<comment type="caution">
    <text evidence="2">The sequence shown here is derived from an EMBL/GenBank/DDBJ whole genome shotgun (WGS) entry which is preliminary data.</text>
</comment>
<feature type="domain" description="PIN" evidence="1">
    <location>
        <begin position="3"/>
        <end position="128"/>
    </location>
</feature>
<proteinExistence type="predicted"/>
<dbReference type="SUPFAM" id="SSF88723">
    <property type="entry name" value="PIN domain-like"/>
    <property type="match status" value="1"/>
</dbReference>
<dbReference type="InterPro" id="IPR029060">
    <property type="entry name" value="PIN-like_dom_sf"/>
</dbReference>
<dbReference type="InterPro" id="IPR052106">
    <property type="entry name" value="PINc/VapC_TA"/>
</dbReference>
<accession>A0A1F5GAU2</accession>
<evidence type="ECO:0000313" key="2">
    <source>
        <dbReference type="EMBL" id="OGD88954.1"/>
    </source>
</evidence>
<dbReference type="EMBL" id="MFBD01000016">
    <property type="protein sequence ID" value="OGD88954.1"/>
    <property type="molecule type" value="Genomic_DNA"/>
</dbReference>
<organism evidence="2 3">
    <name type="scientific">Candidatus Curtissbacteria bacterium RIFCSPHIGHO2_02_FULL_40_16b</name>
    <dbReference type="NCBI Taxonomy" id="1797714"/>
    <lineage>
        <taxon>Bacteria</taxon>
        <taxon>Candidatus Curtissiibacteriota</taxon>
    </lineage>
</organism>
<dbReference type="AlphaFoldDB" id="A0A1F5GAU2"/>
<evidence type="ECO:0000259" key="1">
    <source>
        <dbReference type="Pfam" id="PF01850"/>
    </source>
</evidence>
<dbReference type="Gene3D" id="3.40.50.1010">
    <property type="entry name" value="5'-nuclease"/>
    <property type="match status" value="1"/>
</dbReference>
<dbReference type="InterPro" id="IPR002716">
    <property type="entry name" value="PIN_dom"/>
</dbReference>
<dbReference type="PANTHER" id="PTHR38826">
    <property type="entry name" value="RIBONUCLEASE VAPC13"/>
    <property type="match status" value="1"/>
</dbReference>
<dbReference type="PANTHER" id="PTHR38826:SF5">
    <property type="entry name" value="RIBONUCLEASE VAPC13"/>
    <property type="match status" value="1"/>
</dbReference>